<dbReference type="Gene3D" id="1.10.1380.10">
    <property type="entry name" value="Neutral endopeptidase , domain2"/>
    <property type="match status" value="1"/>
</dbReference>
<dbReference type="OrthoDB" id="6435367at2759"/>
<keyword evidence="2" id="KW-0812">Transmembrane</keyword>
<dbReference type="AlphaFoldDB" id="A0A087TGN2"/>
<feature type="transmembrane region" description="Helical" evidence="2">
    <location>
        <begin position="29"/>
        <end position="51"/>
    </location>
</feature>
<dbReference type="InterPro" id="IPR000718">
    <property type="entry name" value="Peptidase_M13"/>
</dbReference>
<evidence type="ECO:0000256" key="1">
    <source>
        <dbReference type="ARBA" id="ARBA00007357"/>
    </source>
</evidence>
<dbReference type="PROSITE" id="PS51885">
    <property type="entry name" value="NEPRILYSIN"/>
    <property type="match status" value="1"/>
</dbReference>
<dbReference type="InterPro" id="IPR042089">
    <property type="entry name" value="Peptidase_M13_dom_2"/>
</dbReference>
<evidence type="ECO:0000313" key="5">
    <source>
        <dbReference type="Proteomes" id="UP000054359"/>
    </source>
</evidence>
<dbReference type="STRING" id="407821.A0A087TGN2"/>
<feature type="non-terminal residue" evidence="4">
    <location>
        <position position="360"/>
    </location>
</feature>
<dbReference type="Proteomes" id="UP000054359">
    <property type="component" value="Unassembled WGS sequence"/>
</dbReference>
<dbReference type="PANTHER" id="PTHR11733:SF167">
    <property type="entry name" value="FI17812P1-RELATED"/>
    <property type="match status" value="1"/>
</dbReference>
<dbReference type="InterPro" id="IPR024079">
    <property type="entry name" value="MetalloPept_cat_dom_sf"/>
</dbReference>
<comment type="similarity">
    <text evidence="1">Belongs to the peptidase M13 family.</text>
</comment>
<dbReference type="PANTHER" id="PTHR11733">
    <property type="entry name" value="ZINC METALLOPROTEASE FAMILY M13 NEPRILYSIN-RELATED"/>
    <property type="match status" value="1"/>
</dbReference>
<dbReference type="GO" id="GO:0005886">
    <property type="term" value="C:plasma membrane"/>
    <property type="evidence" value="ECO:0007669"/>
    <property type="project" value="TreeGrafter"/>
</dbReference>
<dbReference type="InterPro" id="IPR008753">
    <property type="entry name" value="Peptidase_M13_N"/>
</dbReference>
<dbReference type="GO" id="GO:0004222">
    <property type="term" value="F:metalloendopeptidase activity"/>
    <property type="evidence" value="ECO:0007669"/>
    <property type="project" value="InterPro"/>
</dbReference>
<organism evidence="4 5">
    <name type="scientific">Stegodyphus mimosarum</name>
    <name type="common">African social velvet spider</name>
    <dbReference type="NCBI Taxonomy" id="407821"/>
    <lineage>
        <taxon>Eukaryota</taxon>
        <taxon>Metazoa</taxon>
        <taxon>Ecdysozoa</taxon>
        <taxon>Arthropoda</taxon>
        <taxon>Chelicerata</taxon>
        <taxon>Arachnida</taxon>
        <taxon>Araneae</taxon>
        <taxon>Araneomorphae</taxon>
        <taxon>Entelegynae</taxon>
        <taxon>Eresoidea</taxon>
        <taxon>Eresidae</taxon>
        <taxon>Stegodyphus</taxon>
    </lineage>
</organism>
<reference evidence="4 5" key="1">
    <citation type="submission" date="2013-11" db="EMBL/GenBank/DDBJ databases">
        <title>Genome sequencing of Stegodyphus mimosarum.</title>
        <authorList>
            <person name="Bechsgaard J."/>
        </authorList>
    </citation>
    <scope>NUCLEOTIDE SEQUENCE [LARGE SCALE GENOMIC DNA]</scope>
</reference>
<sequence>MGINERTRLKDDSVPRNLCPATTRMEKGLLVIVLLVVAVGIGLTIALVAYYRGDPYDVTHPSLEKISPPYCLTVSCITTAADIISSMDETKKPCEDFYKYVCGNWIKRSPMVGSITSQFTKLNRLTTMRLKEILEELQKTSELEEHHSKAKNFYSACMETETNSTKDLLSDLQSFGRWPVIDNKWNNKQFDWVDLMGAFKKSGYIYDMLLTIFVRPDVKNTSSTLIAIYPPTLGTDLSYFTMDDLITTYQDGIIHIAKSLAPDLNETIAEEEIKAAYQIERRLANVSIETMKKGNPDIYYNIRTIKELENFAPKIPWLKLLRKLLTSDANITRNERIMIAKPEAIRTLNTILGELNDEKG</sequence>
<dbReference type="SUPFAM" id="SSF55486">
    <property type="entry name" value="Metalloproteases ('zincins'), catalytic domain"/>
    <property type="match status" value="1"/>
</dbReference>
<dbReference type="Gene3D" id="3.40.390.10">
    <property type="entry name" value="Collagenase (Catalytic Domain)"/>
    <property type="match status" value="1"/>
</dbReference>
<keyword evidence="2" id="KW-0472">Membrane</keyword>
<evidence type="ECO:0000256" key="2">
    <source>
        <dbReference type="SAM" id="Phobius"/>
    </source>
</evidence>
<name>A0A087TGN2_STEMI</name>
<proteinExistence type="inferred from homology"/>
<protein>
    <submittedName>
        <fullName evidence="4">Endothelin-converting enzyme 1</fullName>
    </submittedName>
</protein>
<keyword evidence="5" id="KW-1185">Reference proteome</keyword>
<accession>A0A087TGN2</accession>
<gene>
    <name evidence="4" type="ORF">X975_14616</name>
</gene>
<keyword evidence="2" id="KW-1133">Transmembrane helix</keyword>
<dbReference type="OMA" id="SACMETE"/>
<evidence type="ECO:0000313" key="4">
    <source>
        <dbReference type="EMBL" id="KFM64271.1"/>
    </source>
</evidence>
<dbReference type="Pfam" id="PF05649">
    <property type="entry name" value="Peptidase_M13_N"/>
    <property type="match status" value="1"/>
</dbReference>
<evidence type="ECO:0000259" key="3">
    <source>
        <dbReference type="Pfam" id="PF05649"/>
    </source>
</evidence>
<feature type="domain" description="Peptidase M13 N-terminal" evidence="3">
    <location>
        <begin position="93"/>
        <end position="354"/>
    </location>
</feature>
<dbReference type="GO" id="GO:0016485">
    <property type="term" value="P:protein processing"/>
    <property type="evidence" value="ECO:0007669"/>
    <property type="project" value="TreeGrafter"/>
</dbReference>
<dbReference type="EMBL" id="KK115146">
    <property type="protein sequence ID" value="KFM64271.1"/>
    <property type="molecule type" value="Genomic_DNA"/>
</dbReference>